<evidence type="ECO:0000259" key="2">
    <source>
        <dbReference type="Pfam" id="PF00534"/>
    </source>
</evidence>
<dbReference type="AlphaFoldDB" id="A0A3N4MES8"/>
<dbReference type="PANTHER" id="PTHR46401">
    <property type="entry name" value="GLYCOSYLTRANSFERASE WBBK-RELATED"/>
    <property type="match status" value="1"/>
</dbReference>
<gene>
    <name evidence="4" type="ORF">EG028_14365</name>
</gene>
<feature type="domain" description="Glycosyl transferase family 1" evidence="2">
    <location>
        <begin position="187"/>
        <end position="346"/>
    </location>
</feature>
<dbReference type="GO" id="GO:0009103">
    <property type="term" value="P:lipopolysaccharide biosynthetic process"/>
    <property type="evidence" value="ECO:0007669"/>
    <property type="project" value="TreeGrafter"/>
</dbReference>
<dbReference type="Pfam" id="PF00534">
    <property type="entry name" value="Glycos_transf_1"/>
    <property type="match status" value="1"/>
</dbReference>
<sequence>MKVLFDHQTFTLQEFGGISRYYYEVIRRGIDDPDMDVDVSLFFSNNAYLNKNTYQATRPFVPGKNFRGKTRLMYSINKTYSLTKLKISNYDVFHPTYYDPYFLKHIGKRPFVVTFLDMIHEKFSNRYASLAQDKTIFNNKKILLQESSAVIAISESTKKDIMDIFGTDGSKIKVIHLGNSLVLSDKKEERLHSHPYLLFVGNRNSYKNFQELLTLAPELVRQYDLHIICAGGGRFSESENAAIRQQGLHTHIHHFPINDDTLRNLYENAEIFVFPSLYEGFGIPVLEAFACGCPCILSTGGSLPEVGGDAAMYFNPEDGNSLYNCIRSLMDDSDSRKQLAAKGYERLKLFSWDKTYEQSVNLYNSIKR</sequence>
<dbReference type="SUPFAM" id="SSF53756">
    <property type="entry name" value="UDP-Glycosyltransferase/glycogen phosphorylase"/>
    <property type="match status" value="1"/>
</dbReference>
<feature type="domain" description="Glycosyltransferase subfamily 4-like N-terminal" evidence="3">
    <location>
        <begin position="15"/>
        <end position="178"/>
    </location>
</feature>
<keyword evidence="1 4" id="KW-0808">Transferase</keyword>
<evidence type="ECO:0000313" key="5">
    <source>
        <dbReference type="Proteomes" id="UP000279089"/>
    </source>
</evidence>
<evidence type="ECO:0000313" key="4">
    <source>
        <dbReference type="EMBL" id="RPD40486.1"/>
    </source>
</evidence>
<dbReference type="CDD" id="cd03809">
    <property type="entry name" value="GT4_MtfB-like"/>
    <property type="match status" value="1"/>
</dbReference>
<dbReference type="Proteomes" id="UP000279089">
    <property type="component" value="Unassembled WGS sequence"/>
</dbReference>
<dbReference type="EMBL" id="RMBX01000007">
    <property type="protein sequence ID" value="RPD40486.1"/>
    <property type="molecule type" value="Genomic_DNA"/>
</dbReference>
<dbReference type="Gene3D" id="3.40.50.2000">
    <property type="entry name" value="Glycogen Phosphorylase B"/>
    <property type="match status" value="2"/>
</dbReference>
<organism evidence="4 5">
    <name type="scientific">Chitinophaga barathri</name>
    <dbReference type="NCBI Taxonomy" id="1647451"/>
    <lineage>
        <taxon>Bacteria</taxon>
        <taxon>Pseudomonadati</taxon>
        <taxon>Bacteroidota</taxon>
        <taxon>Chitinophagia</taxon>
        <taxon>Chitinophagales</taxon>
        <taxon>Chitinophagaceae</taxon>
        <taxon>Chitinophaga</taxon>
    </lineage>
</organism>
<evidence type="ECO:0000256" key="1">
    <source>
        <dbReference type="ARBA" id="ARBA00022679"/>
    </source>
</evidence>
<dbReference type="InterPro" id="IPR001296">
    <property type="entry name" value="Glyco_trans_1"/>
</dbReference>
<reference evidence="5" key="1">
    <citation type="submission" date="2018-11" db="EMBL/GenBank/DDBJ databases">
        <title>Chitinophaga lutea sp.nov., isolate from arsenic contaminated soil.</title>
        <authorList>
            <person name="Zong Y."/>
        </authorList>
    </citation>
    <scope>NUCLEOTIDE SEQUENCE [LARGE SCALE GENOMIC DNA]</scope>
    <source>
        <strain evidence="5">YLT18</strain>
    </source>
</reference>
<evidence type="ECO:0000259" key="3">
    <source>
        <dbReference type="Pfam" id="PF13439"/>
    </source>
</evidence>
<comment type="caution">
    <text evidence="4">The sequence shown here is derived from an EMBL/GenBank/DDBJ whole genome shotgun (WGS) entry which is preliminary data.</text>
</comment>
<dbReference type="GO" id="GO:0016757">
    <property type="term" value="F:glycosyltransferase activity"/>
    <property type="evidence" value="ECO:0007669"/>
    <property type="project" value="InterPro"/>
</dbReference>
<dbReference type="Pfam" id="PF13439">
    <property type="entry name" value="Glyco_transf_4"/>
    <property type="match status" value="1"/>
</dbReference>
<keyword evidence="5" id="KW-1185">Reference proteome</keyword>
<proteinExistence type="predicted"/>
<protein>
    <submittedName>
        <fullName evidence="4">Glycosyltransferase family 1 protein</fullName>
    </submittedName>
</protein>
<dbReference type="OrthoDB" id="9801609at2"/>
<dbReference type="PANTHER" id="PTHR46401:SF2">
    <property type="entry name" value="GLYCOSYLTRANSFERASE WBBK-RELATED"/>
    <property type="match status" value="1"/>
</dbReference>
<accession>A0A3N4MES8</accession>
<name>A0A3N4MES8_9BACT</name>
<dbReference type="InterPro" id="IPR028098">
    <property type="entry name" value="Glyco_trans_4-like_N"/>
</dbReference>
<dbReference type="RefSeq" id="WP_120517196.1">
    <property type="nucleotide sequence ID" value="NZ_QXZY01000008.1"/>
</dbReference>